<dbReference type="InterPro" id="IPR000485">
    <property type="entry name" value="AsnC-type_HTH_dom"/>
</dbReference>
<protein>
    <submittedName>
        <fullName evidence="5">Lrp/AsnC family transcriptional regulator</fullName>
    </submittedName>
</protein>
<dbReference type="Gene3D" id="3.30.70.920">
    <property type="match status" value="1"/>
</dbReference>
<dbReference type="SUPFAM" id="SSF54909">
    <property type="entry name" value="Dimeric alpha+beta barrel"/>
    <property type="match status" value="1"/>
</dbReference>
<dbReference type="InterPro" id="IPR019888">
    <property type="entry name" value="Tscrpt_reg_AsnC-like"/>
</dbReference>
<dbReference type="InterPro" id="IPR054609">
    <property type="entry name" value="PF0864-like_C"/>
</dbReference>
<evidence type="ECO:0000313" key="6">
    <source>
        <dbReference type="Proteomes" id="UP000265581"/>
    </source>
</evidence>
<dbReference type="AlphaFoldDB" id="A0A371P1G1"/>
<proteinExistence type="predicted"/>
<reference evidence="5 6" key="1">
    <citation type="submission" date="2018-08" db="EMBL/GenBank/DDBJ databases">
        <title>Aeromicrobium sp. M2KJ-4, whole genome shotgun sequence.</title>
        <authorList>
            <person name="Tuo L."/>
        </authorList>
    </citation>
    <scope>NUCLEOTIDE SEQUENCE [LARGE SCALE GENOMIC DNA]</scope>
    <source>
        <strain evidence="5 6">M2KJ-4</strain>
    </source>
</reference>
<dbReference type="Pfam" id="PF13404">
    <property type="entry name" value="HTH_AsnC-type"/>
    <property type="match status" value="1"/>
</dbReference>
<gene>
    <name evidence="5" type="ORF">DX116_11320</name>
</gene>
<dbReference type="PRINTS" id="PR00033">
    <property type="entry name" value="HTHASNC"/>
</dbReference>
<dbReference type="InterPro" id="IPR019885">
    <property type="entry name" value="Tscrpt_reg_HTH_AsnC-type_CS"/>
</dbReference>
<dbReference type="GO" id="GO:0005829">
    <property type="term" value="C:cytosol"/>
    <property type="evidence" value="ECO:0007669"/>
    <property type="project" value="TreeGrafter"/>
</dbReference>
<dbReference type="PANTHER" id="PTHR30154">
    <property type="entry name" value="LEUCINE-RESPONSIVE REGULATORY PROTEIN"/>
    <property type="match status" value="1"/>
</dbReference>
<sequence length="162" mass="17934">MSVMTDRRPAQVRAQSLDATAKRIIELLQDDGRLSYSAIAKDVGLSEAAVRHRVQKLIDTGVMQVVAVTDPLQMGFARQAMIGIKVNGNIREVAAELSTMHQLDYIVITTGRFDILAEIVAESDDELLDIVSAQIGALDRVVSTETFVYLRLEKQTYAWGVR</sequence>
<evidence type="ECO:0000256" key="1">
    <source>
        <dbReference type="ARBA" id="ARBA00023015"/>
    </source>
</evidence>
<dbReference type="PANTHER" id="PTHR30154:SF34">
    <property type="entry name" value="TRANSCRIPTIONAL REGULATOR AZLB"/>
    <property type="match status" value="1"/>
</dbReference>
<keyword evidence="1" id="KW-0805">Transcription regulation</keyword>
<dbReference type="InterPro" id="IPR011991">
    <property type="entry name" value="ArsR-like_HTH"/>
</dbReference>
<keyword evidence="2" id="KW-0238">DNA-binding</keyword>
<feature type="domain" description="HTH asnC-type" evidence="4">
    <location>
        <begin position="17"/>
        <end position="77"/>
    </location>
</feature>
<dbReference type="InterPro" id="IPR036390">
    <property type="entry name" value="WH_DNA-bd_sf"/>
</dbReference>
<dbReference type="PROSITE" id="PS00519">
    <property type="entry name" value="HTH_ASNC_1"/>
    <property type="match status" value="1"/>
</dbReference>
<dbReference type="PROSITE" id="PS50956">
    <property type="entry name" value="HTH_ASNC_2"/>
    <property type="match status" value="1"/>
</dbReference>
<dbReference type="InterPro" id="IPR036388">
    <property type="entry name" value="WH-like_DNA-bd_sf"/>
</dbReference>
<dbReference type="OrthoDB" id="7501856at2"/>
<name>A0A371P1G1_9ACTN</name>
<dbReference type="Pfam" id="PF22482">
    <property type="entry name" value="AsnC_trans_reg_3"/>
    <property type="match status" value="1"/>
</dbReference>
<evidence type="ECO:0000256" key="2">
    <source>
        <dbReference type="ARBA" id="ARBA00023125"/>
    </source>
</evidence>
<dbReference type="EMBL" id="QUBR01000002">
    <property type="protein sequence ID" value="REK69783.1"/>
    <property type="molecule type" value="Genomic_DNA"/>
</dbReference>
<dbReference type="GO" id="GO:0043565">
    <property type="term" value="F:sequence-specific DNA binding"/>
    <property type="evidence" value="ECO:0007669"/>
    <property type="project" value="InterPro"/>
</dbReference>
<dbReference type="CDD" id="cd00090">
    <property type="entry name" value="HTH_ARSR"/>
    <property type="match status" value="1"/>
</dbReference>
<comment type="caution">
    <text evidence="5">The sequence shown here is derived from an EMBL/GenBank/DDBJ whole genome shotgun (WGS) entry which is preliminary data.</text>
</comment>
<dbReference type="GO" id="GO:0043200">
    <property type="term" value="P:response to amino acid"/>
    <property type="evidence" value="ECO:0007669"/>
    <property type="project" value="TreeGrafter"/>
</dbReference>
<organism evidence="5 6">
    <name type="scientific">Aeromicrobium endophyticum</name>
    <dbReference type="NCBI Taxonomy" id="2292704"/>
    <lineage>
        <taxon>Bacteria</taxon>
        <taxon>Bacillati</taxon>
        <taxon>Actinomycetota</taxon>
        <taxon>Actinomycetes</taxon>
        <taxon>Propionibacteriales</taxon>
        <taxon>Nocardioidaceae</taxon>
        <taxon>Aeromicrobium</taxon>
    </lineage>
</organism>
<keyword evidence="3" id="KW-0804">Transcription</keyword>
<dbReference type="InterPro" id="IPR011008">
    <property type="entry name" value="Dimeric_a/b-barrel"/>
</dbReference>
<dbReference type="Gene3D" id="1.10.10.10">
    <property type="entry name" value="Winged helix-like DNA-binding domain superfamily/Winged helix DNA-binding domain"/>
    <property type="match status" value="1"/>
</dbReference>
<dbReference type="SUPFAM" id="SSF46785">
    <property type="entry name" value="Winged helix' DNA-binding domain"/>
    <property type="match status" value="1"/>
</dbReference>
<evidence type="ECO:0000256" key="3">
    <source>
        <dbReference type="ARBA" id="ARBA00023163"/>
    </source>
</evidence>
<dbReference type="SMART" id="SM00344">
    <property type="entry name" value="HTH_ASNC"/>
    <property type="match status" value="1"/>
</dbReference>
<accession>A0A371P1G1</accession>
<dbReference type="Proteomes" id="UP000265581">
    <property type="component" value="Unassembled WGS sequence"/>
</dbReference>
<evidence type="ECO:0000259" key="4">
    <source>
        <dbReference type="PROSITE" id="PS50956"/>
    </source>
</evidence>
<keyword evidence="6" id="KW-1185">Reference proteome</keyword>
<evidence type="ECO:0000313" key="5">
    <source>
        <dbReference type="EMBL" id="REK69783.1"/>
    </source>
</evidence>